<keyword evidence="1 3" id="KW-0853">WD repeat</keyword>
<dbReference type="InterPro" id="IPR001680">
    <property type="entry name" value="WD40_rpt"/>
</dbReference>
<evidence type="ECO:0000256" key="1">
    <source>
        <dbReference type="ARBA" id="ARBA00022574"/>
    </source>
</evidence>
<sequence>MEGQFSQRDLAREDRKTKKVRLWDVDEGKERPQLADQPEMLWQSLVFSPDGKTLVGMSHPVTIRIWDVSTGKKLRDIQAHDYQVFHLAFTGDGKRLYAADGHGVSIWDPTTGKPLDDVGGHRYTIDDAAWSPDGKRLASGAGYTDNVARVWDPATGRKLFDLVGHKSGIEQVAYNPAGSLLATGSQDGTARLWDAATGKELHAFAAKDGMVYAMTFTPDGRFLVTGGRTALHVWDVAGRKEARSIPHTGDLLLQIAFLRDGKRILVGDYKNGNRVIDFATGREEVRLAAAKRPGEGAFSVAVSPGNDRVALADPDGTVRLVDAGTGREVCVLAGPVTDHPDGRNALGLAFSPDGRTVAVAYRLGEVRVYEVATGSERFRFVGHTNAPTGVRFSPDGGRLCSFAGDHTLLIWDVTGARLSPAPAPTSANAAWADLLAPDAKKGFAAIRYLAADPPAAVRFVTAGVKPAAPVDPQVVAGLIEKLGSAEFAERERASKELAALAPAVPDQLRAAVGKSDSQEVRARLGAIVSRVSETKLSGEGLRAVRAVEVLEQIGTPDAQKVLAELAAGAPGSALTQNATAALGRLKLKK</sequence>
<dbReference type="PANTHER" id="PTHR19879:SF9">
    <property type="entry name" value="TRANSCRIPTION INITIATION FACTOR TFIID SUBUNIT 5"/>
    <property type="match status" value="1"/>
</dbReference>
<dbReference type="Proteomes" id="UP000503447">
    <property type="component" value="Chromosome"/>
</dbReference>
<feature type="repeat" description="WD" evidence="3">
    <location>
        <begin position="380"/>
        <end position="421"/>
    </location>
</feature>
<dbReference type="PROSITE" id="PS50294">
    <property type="entry name" value="WD_REPEATS_REGION"/>
    <property type="match status" value="2"/>
</dbReference>
<keyword evidence="5" id="KW-1185">Reference proteome</keyword>
<evidence type="ECO:0000256" key="3">
    <source>
        <dbReference type="PROSITE-ProRule" id="PRU00221"/>
    </source>
</evidence>
<dbReference type="Pfam" id="PF00400">
    <property type="entry name" value="WD40"/>
    <property type="match status" value="5"/>
</dbReference>
<evidence type="ECO:0000313" key="5">
    <source>
        <dbReference type="Proteomes" id="UP000503447"/>
    </source>
</evidence>
<dbReference type="KEGG" id="ftj:FTUN_1622"/>
<feature type="repeat" description="WD" evidence="3">
    <location>
        <begin position="162"/>
        <end position="203"/>
    </location>
</feature>
<dbReference type="InterPro" id="IPR019775">
    <property type="entry name" value="WD40_repeat_CS"/>
</dbReference>
<dbReference type="PROSITE" id="PS00678">
    <property type="entry name" value="WD_REPEATS_1"/>
    <property type="match status" value="1"/>
</dbReference>
<reference evidence="5" key="1">
    <citation type="submission" date="2020-05" db="EMBL/GenBank/DDBJ databases">
        <title>Frigoriglobus tundricola gen. nov., sp. nov., a psychrotolerant cellulolytic planctomycete of the family Gemmataceae with two divergent copies of 16S rRNA gene.</title>
        <authorList>
            <person name="Kulichevskaya I.S."/>
            <person name="Ivanova A.A."/>
            <person name="Naumoff D.G."/>
            <person name="Beletsky A.V."/>
            <person name="Rijpstra W.I.C."/>
            <person name="Sinninghe Damste J.S."/>
            <person name="Mardanov A.V."/>
            <person name="Ravin N.V."/>
            <person name="Dedysh S.N."/>
        </authorList>
    </citation>
    <scope>NUCLEOTIDE SEQUENCE [LARGE SCALE GENOMIC DNA]</scope>
    <source>
        <strain evidence="5">PL17</strain>
    </source>
</reference>
<dbReference type="SUPFAM" id="SSF82171">
    <property type="entry name" value="DPP6 N-terminal domain-like"/>
    <property type="match status" value="1"/>
</dbReference>
<accession>A0A6M5YLD5</accession>
<dbReference type="InterPro" id="IPR015943">
    <property type="entry name" value="WD40/YVTN_repeat-like_dom_sf"/>
</dbReference>
<feature type="repeat" description="WD" evidence="3">
    <location>
        <begin position="44"/>
        <end position="76"/>
    </location>
</feature>
<gene>
    <name evidence="4" type="ORF">FTUN_1622</name>
</gene>
<dbReference type="PROSITE" id="PS50082">
    <property type="entry name" value="WD_REPEATS_2"/>
    <property type="match status" value="3"/>
</dbReference>
<organism evidence="4 5">
    <name type="scientific">Frigoriglobus tundricola</name>
    <dbReference type="NCBI Taxonomy" id="2774151"/>
    <lineage>
        <taxon>Bacteria</taxon>
        <taxon>Pseudomonadati</taxon>
        <taxon>Planctomycetota</taxon>
        <taxon>Planctomycetia</taxon>
        <taxon>Gemmatales</taxon>
        <taxon>Gemmataceae</taxon>
        <taxon>Frigoriglobus</taxon>
    </lineage>
</organism>
<protein>
    <submittedName>
        <fullName evidence="4">Uncharacterized protein</fullName>
    </submittedName>
</protein>
<dbReference type="AlphaFoldDB" id="A0A6M5YLD5"/>
<evidence type="ECO:0000313" key="4">
    <source>
        <dbReference type="EMBL" id="QJW94103.1"/>
    </source>
</evidence>
<dbReference type="Gene3D" id="2.130.10.10">
    <property type="entry name" value="YVTN repeat-like/Quinoprotein amine dehydrogenase"/>
    <property type="match status" value="2"/>
</dbReference>
<proteinExistence type="predicted"/>
<name>A0A6M5YLD5_9BACT</name>
<dbReference type="CDD" id="cd00200">
    <property type="entry name" value="WD40"/>
    <property type="match status" value="2"/>
</dbReference>
<dbReference type="EMBL" id="CP053452">
    <property type="protein sequence ID" value="QJW94103.1"/>
    <property type="molecule type" value="Genomic_DNA"/>
</dbReference>
<keyword evidence="2" id="KW-0677">Repeat</keyword>
<dbReference type="PANTHER" id="PTHR19879">
    <property type="entry name" value="TRANSCRIPTION INITIATION FACTOR TFIID"/>
    <property type="match status" value="1"/>
</dbReference>
<evidence type="ECO:0000256" key="2">
    <source>
        <dbReference type="ARBA" id="ARBA00022737"/>
    </source>
</evidence>
<dbReference type="SMART" id="SM00320">
    <property type="entry name" value="WD40"/>
    <property type="match status" value="8"/>
</dbReference>
<dbReference type="RefSeq" id="WP_227254993.1">
    <property type="nucleotide sequence ID" value="NZ_CP053452.2"/>
</dbReference>